<keyword evidence="7" id="KW-1185">Reference proteome</keyword>
<comment type="similarity">
    <text evidence="3">Belongs to the LplA family.</text>
</comment>
<evidence type="ECO:0000256" key="4">
    <source>
        <dbReference type="ARBA" id="ARBA00015925"/>
    </source>
</evidence>
<evidence type="ECO:0000256" key="1">
    <source>
        <dbReference type="ARBA" id="ARBA00003253"/>
    </source>
</evidence>
<evidence type="ECO:0000259" key="5">
    <source>
        <dbReference type="Pfam" id="PF21948"/>
    </source>
</evidence>
<name>A0A9W8MUK5_9AGAR</name>
<sequence length="200" mass="22375">MLISTRLDQLGDVLRPVKKHIVTKGVESVRSPVCNLHQYKSITHEDFTAAIITEFRKDYGIVSDTCLVQDTGAVRNIGYICQGISELTTWDWLYGQTPEFTQTATRIFPWGEATVQIRSKHGLILECSLQVENTRFSGAEIGVLQERVRAGSANKRYGFEGEALKNSVVEKSCTPSTAEGFQGEQAFRDVGRWLREAMQG</sequence>
<dbReference type="Gene3D" id="3.30.390.50">
    <property type="entry name" value="CO dehydrogenase flavoprotein, C-terminal domain"/>
    <property type="match status" value="1"/>
</dbReference>
<dbReference type="InterPro" id="IPR004562">
    <property type="entry name" value="LipoylTrfase_LipoateP_Ligase"/>
</dbReference>
<dbReference type="GO" id="GO:0017118">
    <property type="term" value="F:lipoyltransferase activity"/>
    <property type="evidence" value="ECO:0007669"/>
    <property type="project" value="TreeGrafter"/>
</dbReference>
<dbReference type="PANTHER" id="PTHR12561:SF3">
    <property type="entry name" value="LIPOYLTRANSFERASE 1, MITOCHONDRIAL"/>
    <property type="match status" value="1"/>
</dbReference>
<evidence type="ECO:0000313" key="7">
    <source>
        <dbReference type="Proteomes" id="UP001148786"/>
    </source>
</evidence>
<evidence type="ECO:0000313" key="6">
    <source>
        <dbReference type="EMBL" id="KAJ3508136.1"/>
    </source>
</evidence>
<comment type="caution">
    <text evidence="6">The sequence shown here is derived from an EMBL/GenBank/DDBJ whole genome shotgun (WGS) entry which is preliminary data.</text>
</comment>
<dbReference type="OrthoDB" id="201621at2759"/>
<dbReference type="AlphaFoldDB" id="A0A9W8MUK5"/>
<protein>
    <recommendedName>
        <fullName evidence="4">Putative lipoate-protein ligase A</fullName>
    </recommendedName>
</protein>
<organism evidence="6 7">
    <name type="scientific">Agrocybe chaxingu</name>
    <dbReference type="NCBI Taxonomy" id="84603"/>
    <lineage>
        <taxon>Eukaryota</taxon>
        <taxon>Fungi</taxon>
        <taxon>Dikarya</taxon>
        <taxon>Basidiomycota</taxon>
        <taxon>Agaricomycotina</taxon>
        <taxon>Agaricomycetes</taxon>
        <taxon>Agaricomycetidae</taxon>
        <taxon>Agaricales</taxon>
        <taxon>Agaricineae</taxon>
        <taxon>Strophariaceae</taxon>
        <taxon>Agrocybe</taxon>
    </lineage>
</organism>
<dbReference type="Proteomes" id="UP001148786">
    <property type="component" value="Unassembled WGS sequence"/>
</dbReference>
<dbReference type="SUPFAM" id="SSF55681">
    <property type="entry name" value="Class II aaRS and biotin synthetases"/>
    <property type="match status" value="1"/>
</dbReference>
<dbReference type="InterPro" id="IPR004143">
    <property type="entry name" value="BPL_LPL_catalytic"/>
</dbReference>
<comment type="function">
    <text evidence="1">Catalyzes both the ATP-dependent activation of exogenously supplied lipoate to lipoyl-AMP and the transfer of the activated lipoyl onto the lipoyl domains of lipoate-dependent enzymes.</text>
</comment>
<dbReference type="Pfam" id="PF21948">
    <property type="entry name" value="LplA-B_cat"/>
    <property type="match status" value="1"/>
</dbReference>
<dbReference type="Gene3D" id="3.30.930.10">
    <property type="entry name" value="Bira Bifunctional Protein, Domain 2"/>
    <property type="match status" value="1"/>
</dbReference>
<dbReference type="InterPro" id="IPR045864">
    <property type="entry name" value="aa-tRNA-synth_II/BPL/LPL"/>
</dbReference>
<proteinExistence type="inferred from homology"/>
<evidence type="ECO:0000256" key="2">
    <source>
        <dbReference type="ARBA" id="ARBA00005085"/>
    </source>
</evidence>
<comment type="pathway">
    <text evidence="2">Protein modification; protein lipoylation via exogenous pathway; protein N(6)-(lipoyl)lysine from lipoate: step 2/2.</text>
</comment>
<feature type="domain" description="BPL/LPL catalytic" evidence="5">
    <location>
        <begin position="1"/>
        <end position="56"/>
    </location>
</feature>
<evidence type="ECO:0000256" key="3">
    <source>
        <dbReference type="ARBA" id="ARBA00008242"/>
    </source>
</evidence>
<dbReference type="GO" id="GO:0009249">
    <property type="term" value="P:protein lipoylation"/>
    <property type="evidence" value="ECO:0007669"/>
    <property type="project" value="InterPro"/>
</dbReference>
<accession>A0A9W8MUK5</accession>
<dbReference type="PANTHER" id="PTHR12561">
    <property type="entry name" value="LIPOATE-PROTEIN LIGASE"/>
    <property type="match status" value="1"/>
</dbReference>
<dbReference type="EMBL" id="JANKHO010000590">
    <property type="protein sequence ID" value="KAJ3508136.1"/>
    <property type="molecule type" value="Genomic_DNA"/>
</dbReference>
<dbReference type="GO" id="GO:0005739">
    <property type="term" value="C:mitochondrion"/>
    <property type="evidence" value="ECO:0007669"/>
    <property type="project" value="TreeGrafter"/>
</dbReference>
<gene>
    <name evidence="6" type="ORF">NLJ89_g5919</name>
</gene>
<reference evidence="6" key="1">
    <citation type="submission" date="2022-07" db="EMBL/GenBank/DDBJ databases">
        <title>Genome Sequence of Agrocybe chaxingu.</title>
        <authorList>
            <person name="Buettner E."/>
        </authorList>
    </citation>
    <scope>NUCLEOTIDE SEQUENCE</scope>
    <source>
        <strain evidence="6">MP-N11</strain>
    </source>
</reference>